<evidence type="ECO:0000256" key="3">
    <source>
        <dbReference type="ARBA" id="ARBA00022741"/>
    </source>
</evidence>
<proteinExistence type="inferred from homology"/>
<dbReference type="InterPro" id="IPR017871">
    <property type="entry name" value="ABC_transporter-like_CS"/>
</dbReference>
<dbReference type="AlphaFoldDB" id="A0A934MCX2"/>
<dbReference type="PANTHER" id="PTHR42788">
    <property type="entry name" value="TAURINE IMPORT ATP-BINDING PROTEIN-RELATED"/>
    <property type="match status" value="1"/>
</dbReference>
<evidence type="ECO:0000256" key="4">
    <source>
        <dbReference type="ARBA" id="ARBA00022840"/>
    </source>
</evidence>
<dbReference type="Proteomes" id="UP000642488">
    <property type="component" value="Unassembled WGS sequence"/>
</dbReference>
<dbReference type="PROSITE" id="PS00211">
    <property type="entry name" value="ABC_TRANSPORTER_1"/>
    <property type="match status" value="1"/>
</dbReference>
<dbReference type="PANTHER" id="PTHR42788:SF19">
    <property type="entry name" value="ALIPHATIC SULFONATES IMPORT ATP-BINDING PROTEIN SSUB 2"/>
    <property type="match status" value="1"/>
</dbReference>
<dbReference type="InterPro" id="IPR003439">
    <property type="entry name" value="ABC_transporter-like_ATP-bd"/>
</dbReference>
<dbReference type="PROSITE" id="PS50893">
    <property type="entry name" value="ABC_TRANSPORTER_2"/>
    <property type="match status" value="1"/>
</dbReference>
<keyword evidence="2" id="KW-0813">Transport</keyword>
<dbReference type="SUPFAM" id="SSF52540">
    <property type="entry name" value="P-loop containing nucleoside triphosphate hydrolases"/>
    <property type="match status" value="1"/>
</dbReference>
<keyword evidence="3" id="KW-0547">Nucleotide-binding</keyword>
<comment type="caution">
    <text evidence="6">The sequence shown here is derived from an EMBL/GenBank/DDBJ whole genome shotgun (WGS) entry which is preliminary data.</text>
</comment>
<sequence>MHVRLQRLDLKGTQVLAALDLRVTKGETVAIVGPSGIGKSTLLRAIAGLTTRFSGQIDAPERTALIFQEPTLLPWRTLTDNLRVTARIGAEDARHWLGAVGLAGRGDDFPGQLSLGQQRRLALARAFAMRPELLLMDEPFVSLDPELVDEMMGLFAQLRAETQTTTLFVTHVEDEARRLASRIVTLGGPPARITGDAQNKGAYFQLSASGVTSSRS</sequence>
<comment type="similarity">
    <text evidence="1">Belongs to the ABC transporter superfamily.</text>
</comment>
<accession>A0A934MCX2</accession>
<protein>
    <submittedName>
        <fullName evidence="6">ABC transporter ATP-binding protein</fullName>
    </submittedName>
</protein>
<evidence type="ECO:0000256" key="2">
    <source>
        <dbReference type="ARBA" id="ARBA00022448"/>
    </source>
</evidence>
<evidence type="ECO:0000313" key="6">
    <source>
        <dbReference type="EMBL" id="MBJ3761731.1"/>
    </source>
</evidence>
<dbReference type="InterPro" id="IPR027417">
    <property type="entry name" value="P-loop_NTPase"/>
</dbReference>
<dbReference type="GO" id="GO:0005524">
    <property type="term" value="F:ATP binding"/>
    <property type="evidence" value="ECO:0007669"/>
    <property type="project" value="UniProtKB-KW"/>
</dbReference>
<dbReference type="InterPro" id="IPR050166">
    <property type="entry name" value="ABC_transporter_ATP-bind"/>
</dbReference>
<organism evidence="6 7">
    <name type="scientific">Palleronia pontilimi</name>
    <dbReference type="NCBI Taxonomy" id="1964209"/>
    <lineage>
        <taxon>Bacteria</taxon>
        <taxon>Pseudomonadati</taxon>
        <taxon>Pseudomonadota</taxon>
        <taxon>Alphaproteobacteria</taxon>
        <taxon>Rhodobacterales</taxon>
        <taxon>Roseobacteraceae</taxon>
        <taxon>Palleronia</taxon>
    </lineage>
</organism>
<dbReference type="SMART" id="SM00382">
    <property type="entry name" value="AAA"/>
    <property type="match status" value="1"/>
</dbReference>
<evidence type="ECO:0000313" key="7">
    <source>
        <dbReference type="Proteomes" id="UP000642488"/>
    </source>
</evidence>
<evidence type="ECO:0000259" key="5">
    <source>
        <dbReference type="PROSITE" id="PS50893"/>
    </source>
</evidence>
<dbReference type="GO" id="GO:0016887">
    <property type="term" value="F:ATP hydrolysis activity"/>
    <property type="evidence" value="ECO:0007669"/>
    <property type="project" value="InterPro"/>
</dbReference>
<gene>
    <name evidence="6" type="ORF">ILP92_03085</name>
</gene>
<dbReference type="Gene3D" id="3.40.50.300">
    <property type="entry name" value="P-loop containing nucleotide triphosphate hydrolases"/>
    <property type="match status" value="1"/>
</dbReference>
<name>A0A934MCX2_9RHOB</name>
<keyword evidence="4 6" id="KW-0067">ATP-binding</keyword>
<keyword evidence="7" id="KW-1185">Reference proteome</keyword>
<feature type="domain" description="ABC transporter" evidence="5">
    <location>
        <begin position="1"/>
        <end position="213"/>
    </location>
</feature>
<dbReference type="EMBL" id="JAEKPD010000002">
    <property type="protein sequence ID" value="MBJ3761731.1"/>
    <property type="molecule type" value="Genomic_DNA"/>
</dbReference>
<reference evidence="6" key="1">
    <citation type="submission" date="2020-12" db="EMBL/GenBank/DDBJ databases">
        <title>Bacterial taxonomy.</title>
        <authorList>
            <person name="Pan X."/>
        </authorList>
    </citation>
    <scope>NUCLEOTIDE SEQUENCE</scope>
    <source>
        <strain evidence="6">KCTC 52957</strain>
    </source>
</reference>
<evidence type="ECO:0000256" key="1">
    <source>
        <dbReference type="ARBA" id="ARBA00005417"/>
    </source>
</evidence>
<dbReference type="InterPro" id="IPR003593">
    <property type="entry name" value="AAA+_ATPase"/>
</dbReference>
<dbReference type="Pfam" id="PF00005">
    <property type="entry name" value="ABC_tran"/>
    <property type="match status" value="1"/>
</dbReference>